<evidence type="ECO:0000313" key="4">
    <source>
        <dbReference type="Proteomes" id="UP000677913"/>
    </source>
</evidence>
<sequence length="494" mass="54118">MPRRVLVIDSAEAPDEARAALAKGIEAIRAEFALPARFPPEVLRDAERAAREDHGPGPGRPDRTDLPLVTLDPPGSMDLDQAMLIERRGSGFRVWYAIADVAAFVRPDSPLDREARARVETFYLPDLRIPLHPPVLSEGAASLLPGEDRPAVLWQLDLDSSGDLTSVEASRAVVRSRSRLDYPTAQRQLDAGTAPEAMNLLREVGTLLRDREALRGGISLNASVQQVVADHDGWRLEYRAPLPVEDWNAQISLLAGIAAADLMLYGQVGVLRVLPEPGEATVGKLRRVARALKVRWPEGEAYATLIRRMDPARPRHAAFLTEATSLLRGAGYEVFDGQIPPRPIHAALATQYAHVTAPLRRLVDRFAAEICVSLCAGDEVPDWVCAALPSLPALMESGDRRAKAVERACVDLAEAVLLRERIGEVFEGVVLDLNDRVDWDRNGKPDAGVVMLREPAVIARLDGHDLPQGAELRVRLVTADPASRRVLFDWIDAV</sequence>
<dbReference type="AlphaFoldDB" id="A0A8J8BG23"/>
<feature type="compositionally biased region" description="Basic and acidic residues" evidence="1">
    <location>
        <begin position="48"/>
        <end position="65"/>
    </location>
</feature>
<evidence type="ECO:0000256" key="1">
    <source>
        <dbReference type="SAM" id="MobiDB-lite"/>
    </source>
</evidence>
<comment type="caution">
    <text evidence="3">The sequence shown here is derived from an EMBL/GenBank/DDBJ whole genome shotgun (WGS) entry which is preliminary data.</text>
</comment>
<protein>
    <submittedName>
        <fullName evidence="3">RNB domain-containing ribonuclease</fullName>
    </submittedName>
</protein>
<dbReference type="GO" id="GO:0003723">
    <property type="term" value="F:RNA binding"/>
    <property type="evidence" value="ECO:0007669"/>
    <property type="project" value="InterPro"/>
</dbReference>
<dbReference type="Pfam" id="PF00773">
    <property type="entry name" value="RNB"/>
    <property type="match status" value="1"/>
</dbReference>
<dbReference type="GO" id="GO:0005829">
    <property type="term" value="C:cytosol"/>
    <property type="evidence" value="ECO:0007669"/>
    <property type="project" value="TreeGrafter"/>
</dbReference>
<dbReference type="InterPro" id="IPR050180">
    <property type="entry name" value="RNR_Ribonuclease"/>
</dbReference>
<feature type="domain" description="RNB" evidence="2">
    <location>
        <begin position="60"/>
        <end position="377"/>
    </location>
</feature>
<evidence type="ECO:0000259" key="2">
    <source>
        <dbReference type="SMART" id="SM00955"/>
    </source>
</evidence>
<organism evidence="3 4">
    <name type="scientific">Actinocrinis puniceicyclus</name>
    <dbReference type="NCBI Taxonomy" id="977794"/>
    <lineage>
        <taxon>Bacteria</taxon>
        <taxon>Bacillati</taxon>
        <taxon>Actinomycetota</taxon>
        <taxon>Actinomycetes</taxon>
        <taxon>Catenulisporales</taxon>
        <taxon>Actinospicaceae</taxon>
        <taxon>Actinocrinis</taxon>
    </lineage>
</organism>
<gene>
    <name evidence="3" type="ORF">KGA66_19800</name>
</gene>
<dbReference type="EMBL" id="JAGSXH010000077">
    <property type="protein sequence ID" value="MBS2965304.1"/>
    <property type="molecule type" value="Genomic_DNA"/>
</dbReference>
<proteinExistence type="predicted"/>
<dbReference type="InterPro" id="IPR012340">
    <property type="entry name" value="NA-bd_OB-fold"/>
</dbReference>
<feature type="region of interest" description="Disordered" evidence="1">
    <location>
        <begin position="48"/>
        <end position="68"/>
    </location>
</feature>
<dbReference type="GO" id="GO:0004540">
    <property type="term" value="F:RNA nuclease activity"/>
    <property type="evidence" value="ECO:0007669"/>
    <property type="project" value="InterPro"/>
</dbReference>
<dbReference type="SUPFAM" id="SSF50249">
    <property type="entry name" value="Nucleic acid-binding proteins"/>
    <property type="match status" value="1"/>
</dbReference>
<dbReference type="RefSeq" id="WP_211469661.1">
    <property type="nucleotide sequence ID" value="NZ_JAGSXH010000077.1"/>
</dbReference>
<dbReference type="GO" id="GO:0006402">
    <property type="term" value="P:mRNA catabolic process"/>
    <property type="evidence" value="ECO:0007669"/>
    <property type="project" value="TreeGrafter"/>
</dbReference>
<dbReference type="PANTHER" id="PTHR23355:SF9">
    <property type="entry name" value="DIS3-LIKE EXONUCLEASE 2"/>
    <property type="match status" value="1"/>
</dbReference>
<dbReference type="InterPro" id="IPR001900">
    <property type="entry name" value="RNase_II/R"/>
</dbReference>
<evidence type="ECO:0000313" key="3">
    <source>
        <dbReference type="EMBL" id="MBS2965304.1"/>
    </source>
</evidence>
<accession>A0A8J8BG23</accession>
<dbReference type="PANTHER" id="PTHR23355">
    <property type="entry name" value="RIBONUCLEASE"/>
    <property type="match status" value="1"/>
</dbReference>
<reference evidence="3" key="1">
    <citation type="submission" date="2021-04" db="EMBL/GenBank/DDBJ databases">
        <title>Genome based classification of Actinospica acidithermotolerans sp. nov., an actinobacterium isolated from an Indonesian hot spring.</title>
        <authorList>
            <person name="Kusuma A.B."/>
            <person name="Putra K.E."/>
            <person name="Nafisah S."/>
            <person name="Loh J."/>
            <person name="Nouioui I."/>
            <person name="Goodfellow M."/>
        </authorList>
    </citation>
    <scope>NUCLEOTIDE SEQUENCE</scope>
    <source>
        <strain evidence="3">DSM 45618</strain>
    </source>
</reference>
<name>A0A8J8BG23_9ACTN</name>
<dbReference type="InterPro" id="IPR040596">
    <property type="entry name" value="RNase_II_C_S1"/>
</dbReference>
<keyword evidence="4" id="KW-1185">Reference proteome</keyword>
<dbReference type="Proteomes" id="UP000677913">
    <property type="component" value="Unassembled WGS sequence"/>
</dbReference>
<dbReference type="SMART" id="SM00955">
    <property type="entry name" value="RNB"/>
    <property type="match status" value="1"/>
</dbReference>
<dbReference type="Pfam" id="PF18614">
    <property type="entry name" value="RNase_II_C_S1"/>
    <property type="match status" value="1"/>
</dbReference>